<name>A0A427B4X3_ENSVE</name>
<evidence type="ECO:0000313" key="1">
    <source>
        <dbReference type="EMBL" id="RRT83496.1"/>
    </source>
</evidence>
<gene>
    <name evidence="1" type="ORF">B296_00001448</name>
</gene>
<protein>
    <submittedName>
        <fullName evidence="1">Uncharacterized protein</fullName>
    </submittedName>
</protein>
<comment type="caution">
    <text evidence="1">The sequence shown here is derived from an EMBL/GenBank/DDBJ whole genome shotgun (WGS) entry which is preliminary data.</text>
</comment>
<evidence type="ECO:0000313" key="2">
    <source>
        <dbReference type="Proteomes" id="UP000287651"/>
    </source>
</evidence>
<proteinExistence type="predicted"/>
<reference evidence="1 2" key="1">
    <citation type="journal article" date="2014" name="Agronomy (Basel)">
        <title>A Draft Genome Sequence for Ensete ventricosum, the Drought-Tolerant Tree Against Hunger.</title>
        <authorList>
            <person name="Harrison J."/>
            <person name="Moore K.A."/>
            <person name="Paszkiewicz K."/>
            <person name="Jones T."/>
            <person name="Grant M."/>
            <person name="Ambacheew D."/>
            <person name="Muzemil S."/>
            <person name="Studholme D.J."/>
        </authorList>
    </citation>
    <scope>NUCLEOTIDE SEQUENCE [LARGE SCALE GENOMIC DNA]</scope>
</reference>
<dbReference type="EMBL" id="AMZH03000481">
    <property type="protein sequence ID" value="RRT83496.1"/>
    <property type="molecule type" value="Genomic_DNA"/>
</dbReference>
<dbReference type="Proteomes" id="UP000287651">
    <property type="component" value="Unassembled WGS sequence"/>
</dbReference>
<dbReference type="AlphaFoldDB" id="A0A427B4X3"/>
<organism evidence="1 2">
    <name type="scientific">Ensete ventricosum</name>
    <name type="common">Abyssinian banana</name>
    <name type="synonym">Musa ensete</name>
    <dbReference type="NCBI Taxonomy" id="4639"/>
    <lineage>
        <taxon>Eukaryota</taxon>
        <taxon>Viridiplantae</taxon>
        <taxon>Streptophyta</taxon>
        <taxon>Embryophyta</taxon>
        <taxon>Tracheophyta</taxon>
        <taxon>Spermatophyta</taxon>
        <taxon>Magnoliopsida</taxon>
        <taxon>Liliopsida</taxon>
        <taxon>Zingiberales</taxon>
        <taxon>Musaceae</taxon>
        <taxon>Ensete</taxon>
    </lineage>
</organism>
<sequence>MHRLINLEYYPFPTYCPTRSHTSTVLRKNTTVIKFAQIRVSIDFSCKVVY</sequence>
<accession>A0A427B4X3</accession>